<feature type="domain" description="Phorbol-ester/DAG-type" evidence="3">
    <location>
        <begin position="8"/>
        <end position="55"/>
    </location>
</feature>
<evidence type="ECO:0000313" key="5">
    <source>
        <dbReference type="Proteomes" id="UP000245119"/>
    </source>
</evidence>
<dbReference type="InterPro" id="IPR046349">
    <property type="entry name" value="C1-like_sf"/>
</dbReference>
<sequence>PEEPRVLRHQFRLYHFRRPHTCFVCKQLVLNQGSACEVCKYICHRKCETQVMTTCVPQVSNDLSLADTNTLNKLQTAVRDRSGVGPCNSRTTDGNDDKRQWRHLKAGVACREPGRL</sequence>
<dbReference type="EMBL" id="PZQS01000001">
    <property type="protein sequence ID" value="PVD37944.1"/>
    <property type="molecule type" value="Genomic_DNA"/>
</dbReference>
<dbReference type="AlphaFoldDB" id="A0A2T7PWZ9"/>
<accession>A0A2T7PWZ9</accession>
<dbReference type="SUPFAM" id="SSF57889">
    <property type="entry name" value="Cysteine-rich domain"/>
    <property type="match status" value="1"/>
</dbReference>
<dbReference type="SMART" id="SM00109">
    <property type="entry name" value="C1"/>
    <property type="match status" value="1"/>
</dbReference>
<dbReference type="Proteomes" id="UP000245119">
    <property type="component" value="Linkage Group LG1"/>
</dbReference>
<organism evidence="4 5">
    <name type="scientific">Pomacea canaliculata</name>
    <name type="common">Golden apple snail</name>
    <dbReference type="NCBI Taxonomy" id="400727"/>
    <lineage>
        <taxon>Eukaryota</taxon>
        <taxon>Metazoa</taxon>
        <taxon>Spiralia</taxon>
        <taxon>Lophotrochozoa</taxon>
        <taxon>Mollusca</taxon>
        <taxon>Gastropoda</taxon>
        <taxon>Caenogastropoda</taxon>
        <taxon>Architaenioglossa</taxon>
        <taxon>Ampullarioidea</taxon>
        <taxon>Ampullariidae</taxon>
        <taxon>Pomacea</taxon>
    </lineage>
</organism>
<keyword evidence="2" id="KW-0862">Zinc</keyword>
<evidence type="ECO:0000259" key="3">
    <source>
        <dbReference type="PROSITE" id="PS50081"/>
    </source>
</evidence>
<gene>
    <name evidence="4" type="ORF">C0Q70_00546</name>
</gene>
<dbReference type="PROSITE" id="PS50081">
    <property type="entry name" value="ZF_DAG_PE_2"/>
    <property type="match status" value="1"/>
</dbReference>
<comment type="caution">
    <text evidence="4">The sequence shown here is derived from an EMBL/GenBank/DDBJ whole genome shotgun (WGS) entry which is preliminary data.</text>
</comment>
<dbReference type="CDD" id="cd20826">
    <property type="entry name" value="C1_TNS2-like"/>
    <property type="match status" value="1"/>
</dbReference>
<dbReference type="Pfam" id="PF00130">
    <property type="entry name" value="C1_1"/>
    <property type="match status" value="1"/>
</dbReference>
<proteinExistence type="predicted"/>
<keyword evidence="1" id="KW-0479">Metal-binding</keyword>
<protein>
    <recommendedName>
        <fullName evidence="3">Phorbol-ester/DAG-type domain-containing protein</fullName>
    </recommendedName>
</protein>
<dbReference type="PRINTS" id="PR00008">
    <property type="entry name" value="DAGPEDOMAIN"/>
</dbReference>
<feature type="non-terminal residue" evidence="4">
    <location>
        <position position="1"/>
    </location>
</feature>
<keyword evidence="5" id="KW-1185">Reference proteome</keyword>
<name>A0A2T7PWZ9_POMCA</name>
<dbReference type="PROSITE" id="PS00479">
    <property type="entry name" value="ZF_DAG_PE_1"/>
    <property type="match status" value="1"/>
</dbReference>
<reference evidence="4 5" key="1">
    <citation type="submission" date="2018-04" db="EMBL/GenBank/DDBJ databases">
        <title>The genome of golden apple snail Pomacea canaliculata provides insight into stress tolerance and invasive adaptation.</title>
        <authorList>
            <person name="Liu C."/>
            <person name="Liu B."/>
            <person name="Ren Y."/>
            <person name="Zhang Y."/>
            <person name="Wang H."/>
            <person name="Li S."/>
            <person name="Jiang F."/>
            <person name="Yin L."/>
            <person name="Zhang G."/>
            <person name="Qian W."/>
            <person name="Fan W."/>
        </authorList>
    </citation>
    <scope>NUCLEOTIDE SEQUENCE [LARGE SCALE GENOMIC DNA]</scope>
    <source>
        <strain evidence="4">SZHN2017</strain>
        <tissue evidence="4">Muscle</tissue>
    </source>
</reference>
<dbReference type="InterPro" id="IPR002219">
    <property type="entry name" value="PKC_DAG/PE"/>
</dbReference>
<dbReference type="GO" id="GO:0046872">
    <property type="term" value="F:metal ion binding"/>
    <property type="evidence" value="ECO:0007669"/>
    <property type="project" value="UniProtKB-KW"/>
</dbReference>
<dbReference type="Gene3D" id="3.30.60.20">
    <property type="match status" value="1"/>
</dbReference>
<evidence type="ECO:0000313" key="4">
    <source>
        <dbReference type="EMBL" id="PVD37944.1"/>
    </source>
</evidence>
<evidence type="ECO:0000256" key="2">
    <source>
        <dbReference type="ARBA" id="ARBA00022833"/>
    </source>
</evidence>
<dbReference type="InterPro" id="IPR020454">
    <property type="entry name" value="DAG/PE-bd"/>
</dbReference>
<evidence type="ECO:0000256" key="1">
    <source>
        <dbReference type="ARBA" id="ARBA00022723"/>
    </source>
</evidence>